<organism evidence="4 5">
    <name type="scientific">Musa acuminata subsp. malaccensis</name>
    <name type="common">Wild banana</name>
    <name type="synonym">Musa malaccensis</name>
    <dbReference type="NCBI Taxonomy" id="214687"/>
    <lineage>
        <taxon>Eukaryota</taxon>
        <taxon>Viridiplantae</taxon>
        <taxon>Streptophyta</taxon>
        <taxon>Embryophyta</taxon>
        <taxon>Tracheophyta</taxon>
        <taxon>Spermatophyta</taxon>
        <taxon>Magnoliopsida</taxon>
        <taxon>Liliopsida</taxon>
        <taxon>Zingiberales</taxon>
        <taxon>Musaceae</taxon>
        <taxon>Musa</taxon>
    </lineage>
</organism>
<dbReference type="Gramene" id="Ma10_t01330.1">
    <property type="protein sequence ID" value="Ma10_p01330.1"/>
    <property type="gene ID" value="Ma10_g01330"/>
</dbReference>
<dbReference type="PROSITE" id="PS50812">
    <property type="entry name" value="PWWP"/>
    <property type="match status" value="1"/>
</dbReference>
<feature type="region of interest" description="Disordered" evidence="1">
    <location>
        <begin position="495"/>
        <end position="516"/>
    </location>
</feature>
<dbReference type="EnsemblPlants" id="Ma10_t01330.1">
    <property type="protein sequence ID" value="Ma10_p01330.1"/>
    <property type="gene ID" value="Ma10_g01330"/>
</dbReference>
<dbReference type="InterPro" id="IPR000313">
    <property type="entry name" value="PWWP_dom"/>
</dbReference>
<dbReference type="AlphaFoldDB" id="A0A804KRC9"/>
<feature type="compositionally biased region" description="Basic and acidic residues" evidence="1">
    <location>
        <begin position="632"/>
        <end position="645"/>
    </location>
</feature>
<feature type="region of interest" description="Disordered" evidence="1">
    <location>
        <begin position="632"/>
        <end position="666"/>
    </location>
</feature>
<dbReference type="SMART" id="SM00293">
    <property type="entry name" value="PWWP"/>
    <property type="match status" value="1"/>
</dbReference>
<evidence type="ECO:0000313" key="5">
    <source>
        <dbReference type="Proteomes" id="UP000012960"/>
    </source>
</evidence>
<feature type="region of interest" description="Disordered" evidence="1">
    <location>
        <begin position="363"/>
        <end position="433"/>
    </location>
</feature>
<feature type="region of interest" description="Disordered" evidence="1">
    <location>
        <begin position="118"/>
        <end position="149"/>
    </location>
</feature>
<sequence length="709" mass="78090">MASNPSEDYAGGVFYPSSSFSAAVAPPEPGKSRPETLTTTVEVAIDLEDGATSEAEKDAAYSMAIEVTVVGSENRGFVATVDAGAAHEKTRESAEIGLVDVKTVDEGHISTAEVGVEADAGGVGDQNVQVQRQEPSERRKRGRPRRSTVENVQHARYLQSFQDEQKDGFAVSDLVWGKVRSHPWWPGQIFDAADASDMALGAQKEGHFLVVYFGDKTFAWCDESHLKPFQMYFTRLEKQDSSDVFGTAVNEALGEVSRLLELGMACNCSGDEAYAVVKNRKVENAGVREGTCSSDVDKFWIVNSFEPRKIIDYVRMLGIFPCNGADSLDLVIAKAQLKAFCHSDRYLELSAFVLGQGIENAGESSASGERNRGNDFDLSIPVSSDSSSQKDQLSSRRATSAKKKHVSENGRKKKSLSELMDEKSFSHSTDGCRSGSGVRDCVHTLGSRQADASSHPGFSGKSKMKKLDTLGDLTTQSLYCDKPLKIRERIGRVERKRTQSPAMIKKSPSGLGHRRSAVPDETNLRLVNPRVKGDDLKDFTPYEMLSQLCLAAISPLKTYSFLNTTVSFFTEFSNWIVFSSDDNTLSEIFGGKQRRRKLSYFETATLDLATPDYIQDSYWSDIIVCSNFDEEHGSEGQKRKSESQVKRQKKRKKPKEQPELFIPSGSVPEAEQYLQIGSASAGIVHELETESPLDSLEEDVYGCISINQV</sequence>
<dbReference type="OrthoDB" id="62853at2759"/>
<accession>A0A804KRC9</accession>
<evidence type="ECO:0000313" key="4">
    <source>
        <dbReference type="EnsemblPlants" id="Ma10_p01330.1"/>
    </source>
</evidence>
<dbReference type="PANTHER" id="PTHR42851:SF4">
    <property type="entry name" value="PWWP DOMAIN-CONTAINING PROTEIN"/>
    <property type="match status" value="1"/>
</dbReference>
<feature type="domain" description="PWWP" evidence="2">
    <location>
        <begin position="171"/>
        <end position="232"/>
    </location>
</feature>
<dbReference type="PANTHER" id="PTHR42851">
    <property type="entry name" value="ALDOLASE-RELATED"/>
    <property type="match status" value="1"/>
</dbReference>
<proteinExistence type="predicted"/>
<dbReference type="Pfam" id="PF00855">
    <property type="entry name" value="PWWP"/>
    <property type="match status" value="1"/>
</dbReference>
<name>A0A804KRC9_MUSAM</name>
<reference evidence="3" key="1">
    <citation type="submission" date="2021-03" db="EMBL/GenBank/DDBJ databases">
        <authorList>
            <consortium name="Genoscope - CEA"/>
            <person name="William W."/>
        </authorList>
    </citation>
    <scope>NUCLEOTIDE SEQUENCE</scope>
    <source>
        <strain evidence="3">Doubled-haploid Pahang</strain>
    </source>
</reference>
<keyword evidence="5" id="KW-1185">Reference proteome</keyword>
<dbReference type="EMBL" id="HG996476">
    <property type="protein sequence ID" value="CAG1852221.1"/>
    <property type="molecule type" value="Genomic_DNA"/>
</dbReference>
<gene>
    <name evidence="3" type="ORF">GSMUA_101800.1</name>
</gene>
<evidence type="ECO:0000313" key="3">
    <source>
        <dbReference type="EMBL" id="CAG1852221.1"/>
    </source>
</evidence>
<feature type="compositionally biased region" description="Low complexity" evidence="1">
    <location>
        <begin position="383"/>
        <end position="392"/>
    </location>
</feature>
<dbReference type="Gene3D" id="2.30.30.140">
    <property type="match status" value="1"/>
</dbReference>
<dbReference type="SUPFAM" id="SSF63748">
    <property type="entry name" value="Tudor/PWWP/MBT"/>
    <property type="match status" value="1"/>
</dbReference>
<protein>
    <submittedName>
        <fullName evidence="3">(wild Malaysian banana) hypothetical protein</fullName>
    </submittedName>
</protein>
<reference evidence="4" key="2">
    <citation type="submission" date="2021-05" db="UniProtKB">
        <authorList>
            <consortium name="EnsemblPlants"/>
        </authorList>
    </citation>
    <scope>IDENTIFICATION</scope>
    <source>
        <strain evidence="4">subsp. malaccensis</strain>
    </source>
</reference>
<dbReference type="CDD" id="cd05162">
    <property type="entry name" value="PWWP"/>
    <property type="match status" value="1"/>
</dbReference>
<dbReference type="Proteomes" id="UP000012960">
    <property type="component" value="Unplaced"/>
</dbReference>
<evidence type="ECO:0000259" key="2">
    <source>
        <dbReference type="PROSITE" id="PS50812"/>
    </source>
</evidence>
<dbReference type="InterPro" id="IPR053063">
    <property type="entry name" value="PWWP_domain_containing_PDP"/>
</dbReference>
<evidence type="ECO:0000256" key="1">
    <source>
        <dbReference type="SAM" id="MobiDB-lite"/>
    </source>
</evidence>